<keyword evidence="3 6" id="KW-0949">S-adenosyl-L-methionine</keyword>
<dbReference type="GO" id="GO:0009307">
    <property type="term" value="P:DNA restriction-modification system"/>
    <property type="evidence" value="ECO:0007669"/>
    <property type="project" value="UniProtKB-KW"/>
</dbReference>
<dbReference type="NCBIfam" id="TIGR00675">
    <property type="entry name" value="dcm"/>
    <property type="match status" value="1"/>
</dbReference>
<dbReference type="PANTHER" id="PTHR10629:SF52">
    <property type="entry name" value="DNA (CYTOSINE-5)-METHYLTRANSFERASE 1"/>
    <property type="match status" value="1"/>
</dbReference>
<evidence type="ECO:0000256" key="5">
    <source>
        <dbReference type="ARBA" id="ARBA00047422"/>
    </source>
</evidence>
<feature type="active site" evidence="6">
    <location>
        <position position="79"/>
    </location>
</feature>
<evidence type="ECO:0000256" key="6">
    <source>
        <dbReference type="PROSITE-ProRule" id="PRU01016"/>
    </source>
</evidence>
<evidence type="ECO:0000256" key="8">
    <source>
        <dbReference type="RuleBase" id="RU000417"/>
    </source>
</evidence>
<keyword evidence="4" id="KW-0680">Restriction system</keyword>
<evidence type="ECO:0000313" key="9">
    <source>
        <dbReference type="EMBL" id="QQA61413.1"/>
    </source>
</evidence>
<evidence type="ECO:0000256" key="7">
    <source>
        <dbReference type="RuleBase" id="RU000416"/>
    </source>
</evidence>
<dbReference type="GO" id="GO:0032259">
    <property type="term" value="P:methylation"/>
    <property type="evidence" value="ECO:0007669"/>
    <property type="project" value="UniProtKB-KW"/>
</dbReference>
<dbReference type="Pfam" id="PF00145">
    <property type="entry name" value="DNA_methylase"/>
    <property type="match status" value="1"/>
</dbReference>
<dbReference type="REBASE" id="413024">
    <property type="entry name" value="M.Aca27183ORF685P"/>
</dbReference>
<dbReference type="PRINTS" id="PR00105">
    <property type="entry name" value="C5METTRFRASE"/>
</dbReference>
<dbReference type="GO" id="GO:0003677">
    <property type="term" value="F:DNA binding"/>
    <property type="evidence" value="ECO:0007669"/>
    <property type="project" value="TreeGrafter"/>
</dbReference>
<dbReference type="Gene3D" id="3.40.50.150">
    <property type="entry name" value="Vaccinia Virus protein VP39"/>
    <property type="match status" value="1"/>
</dbReference>
<comment type="catalytic activity">
    <reaction evidence="5 8">
        <text>a 2'-deoxycytidine in DNA + S-adenosyl-L-methionine = a 5-methyl-2'-deoxycytidine in DNA + S-adenosyl-L-homocysteine + H(+)</text>
        <dbReference type="Rhea" id="RHEA:13681"/>
        <dbReference type="Rhea" id="RHEA-COMP:11369"/>
        <dbReference type="Rhea" id="RHEA-COMP:11370"/>
        <dbReference type="ChEBI" id="CHEBI:15378"/>
        <dbReference type="ChEBI" id="CHEBI:57856"/>
        <dbReference type="ChEBI" id="CHEBI:59789"/>
        <dbReference type="ChEBI" id="CHEBI:85452"/>
        <dbReference type="ChEBI" id="CHEBI:85454"/>
        <dbReference type="EC" id="2.1.1.37"/>
    </reaction>
</comment>
<comment type="similarity">
    <text evidence="6 7">Belongs to the class I-like SAM-binding methyltransferase superfamily. C5-methyltransferase family.</text>
</comment>
<protein>
    <recommendedName>
        <fullName evidence="8">Cytosine-specific methyltransferase</fullName>
        <ecNumber evidence="8">2.1.1.37</ecNumber>
    </recommendedName>
</protein>
<dbReference type="AlphaFoldDB" id="A0A7H9F0Y4"/>
<dbReference type="InterPro" id="IPR018117">
    <property type="entry name" value="C5_DNA_meth_AS"/>
</dbReference>
<dbReference type="InterPro" id="IPR001525">
    <property type="entry name" value="C5_MeTfrase"/>
</dbReference>
<dbReference type="EC" id="2.1.1.37" evidence="8"/>
<dbReference type="InterPro" id="IPR050390">
    <property type="entry name" value="C5-Methyltransferase"/>
</dbReference>
<dbReference type="InterPro" id="IPR029063">
    <property type="entry name" value="SAM-dependent_MTases_sf"/>
</dbReference>
<dbReference type="GO" id="GO:0003886">
    <property type="term" value="F:DNA (cytosine-5-)-methyltransferase activity"/>
    <property type="evidence" value="ECO:0007669"/>
    <property type="project" value="UniProtKB-EC"/>
</dbReference>
<dbReference type="PROSITE" id="PS00094">
    <property type="entry name" value="C5_MTASE_1"/>
    <property type="match status" value="1"/>
</dbReference>
<dbReference type="PANTHER" id="PTHR10629">
    <property type="entry name" value="CYTOSINE-SPECIFIC METHYLTRANSFERASE"/>
    <property type="match status" value="1"/>
</dbReference>
<evidence type="ECO:0000256" key="3">
    <source>
        <dbReference type="ARBA" id="ARBA00022691"/>
    </source>
</evidence>
<keyword evidence="1 6" id="KW-0489">Methyltransferase</keyword>
<reference evidence="9" key="1">
    <citation type="submission" date="2020-12" db="EMBL/GenBank/DDBJ databases">
        <title>GES Beta-lactamases isolated from hospital effluents in Brazil.</title>
        <authorList>
            <person name="Conte D."/>
            <person name="Mesa D."/>
            <person name="Palmeiro J.K."/>
            <person name="Dalla-Costa L.M."/>
        </authorList>
    </citation>
    <scope>NUCLEOTIDE SEQUENCE [LARGE SCALE GENOMIC DNA]</scope>
    <source>
        <strain evidence="9">Aero21</strain>
    </source>
</reference>
<name>A0A7H9F0Y4_AERCA</name>
<dbReference type="RefSeq" id="WP_082189142.1">
    <property type="nucleotide sequence ID" value="NZ_CAWMSG010000001.1"/>
</dbReference>
<dbReference type="SUPFAM" id="SSF53335">
    <property type="entry name" value="S-adenosyl-L-methionine-dependent methyltransferases"/>
    <property type="match status" value="1"/>
</dbReference>
<accession>A0A7H9F0Y4</accession>
<dbReference type="GO" id="GO:0044027">
    <property type="term" value="P:negative regulation of gene expression via chromosomal CpG island methylation"/>
    <property type="evidence" value="ECO:0007669"/>
    <property type="project" value="TreeGrafter"/>
</dbReference>
<evidence type="ECO:0000256" key="1">
    <source>
        <dbReference type="ARBA" id="ARBA00022603"/>
    </source>
</evidence>
<dbReference type="EMBL" id="CP065937">
    <property type="protein sequence ID" value="QQA61413.1"/>
    <property type="molecule type" value="Genomic_DNA"/>
</dbReference>
<organism evidence="9">
    <name type="scientific">Aeromonas caviae</name>
    <name type="common">Aeromonas punctata</name>
    <dbReference type="NCBI Taxonomy" id="648"/>
    <lineage>
        <taxon>Bacteria</taxon>
        <taxon>Pseudomonadati</taxon>
        <taxon>Pseudomonadota</taxon>
        <taxon>Gammaproteobacteria</taxon>
        <taxon>Aeromonadales</taxon>
        <taxon>Aeromonadaceae</taxon>
        <taxon>Aeromonas</taxon>
    </lineage>
</organism>
<keyword evidence="2 6" id="KW-0808">Transferase</keyword>
<sequence length="358" mass="40280">MKLRVIDLFCGAGGLSAGFTLGDKKDFFDIILAIDNNKDACDTYNLNHKNKICISVNIEDWIKDNAIPIADIVIGGPPCQGFSTLNKNRDGDLRRALWSPYLDIVKSSNAKLFVMENVPRLLKSKEFDEIKEHASKIGFHLVYWVLNSADYGVPQLRRRAIIIGYNKNNFSISDIPEEPPIPTHRGPTSAPDLPVWKTVESAIADLLPPKSTAMNIAPPPYDLHFCRQPTVTSLKRYKLIPPGGNRFDLMRLAPDLTPACWLNKPAGGTDLFGRLWWDRPSVTIRTEFFKPEKGRYLHPDQDRAITHREAARLMTFPDNYIFVGGKSSVAKQIGNAVPVEFAKHIASYIYKIFQSSIK</sequence>
<dbReference type="PROSITE" id="PS51679">
    <property type="entry name" value="SAM_MT_C5"/>
    <property type="match status" value="1"/>
</dbReference>
<dbReference type="REBASE" id="458471">
    <property type="entry name" value="M.Aca21ORF2410P"/>
</dbReference>
<dbReference type="Gene3D" id="3.90.120.10">
    <property type="entry name" value="DNA Methylase, subunit A, domain 2"/>
    <property type="match status" value="1"/>
</dbReference>
<evidence type="ECO:0000256" key="4">
    <source>
        <dbReference type="ARBA" id="ARBA00022747"/>
    </source>
</evidence>
<gene>
    <name evidence="9" type="ORF">JC965_02410</name>
</gene>
<evidence type="ECO:0000256" key="2">
    <source>
        <dbReference type="ARBA" id="ARBA00022679"/>
    </source>
</evidence>
<proteinExistence type="inferred from homology"/>